<evidence type="ECO:0000256" key="4">
    <source>
        <dbReference type="ARBA" id="ARBA00022562"/>
    </source>
</evidence>
<keyword evidence="9 15" id="KW-0067">ATP-binding</keyword>
<feature type="compositionally biased region" description="Acidic residues" evidence="16">
    <location>
        <begin position="18"/>
        <end position="34"/>
    </location>
</feature>
<evidence type="ECO:0000256" key="13">
    <source>
        <dbReference type="ARBA" id="ARBA00048988"/>
    </source>
</evidence>
<protein>
    <recommendedName>
        <fullName evidence="15">Replication protein E1</fullName>
        <ecNumber evidence="15">5.6.2.4</ecNumber>
    </recommendedName>
</protein>
<dbReference type="SUPFAM" id="SSF52540">
    <property type="entry name" value="P-loop containing nucleoside triphosphate hydrolases"/>
    <property type="match status" value="1"/>
</dbReference>
<dbReference type="InterPro" id="IPR037102">
    <property type="entry name" value="Znf_lg_T-Ag_D1_dom_sf"/>
</dbReference>
<evidence type="ECO:0000256" key="14">
    <source>
        <dbReference type="ARBA" id="ARBA00093297"/>
    </source>
</evidence>
<dbReference type="GO" id="GO:0005524">
    <property type="term" value="F:ATP binding"/>
    <property type="evidence" value="ECO:0007669"/>
    <property type="project" value="UniProtKB-KW"/>
</dbReference>
<name>X2JKP9_9PAPI</name>
<accession>X2JKP9</accession>
<keyword evidence="4" id="KW-1048">Host nucleus</keyword>
<evidence type="ECO:0000256" key="11">
    <source>
        <dbReference type="ARBA" id="ARBA00023235"/>
    </source>
</evidence>
<keyword evidence="5 15" id="KW-0235">DNA replication</keyword>
<keyword evidence="19" id="KW-1185">Reference proteome</keyword>
<dbReference type="GO" id="GO:0043138">
    <property type="term" value="F:3'-5' DNA helicase activity"/>
    <property type="evidence" value="ECO:0007669"/>
    <property type="project" value="UniProtKB-EC"/>
</dbReference>
<keyword evidence="2 15" id="KW-0244">Early protein</keyword>
<evidence type="ECO:0000256" key="16">
    <source>
        <dbReference type="SAM" id="MobiDB-lite"/>
    </source>
</evidence>
<dbReference type="OrthoDB" id="4795at10239"/>
<reference evidence="18 19" key="1">
    <citation type="journal article" date="2014" name="J. Gen. Virol.">
        <title>A novel papillomavirus in Adelie penguin (Pygoscelis adeliae) faeces sampled at the Cape Crozier colony, Antarctica.</title>
        <authorList>
            <person name="Varsani A."/>
            <person name="Kraberger S."/>
            <person name="Jennings S."/>
            <person name="Porzig E.L."/>
            <person name="Julian L."/>
            <person name="Massaro M."/>
            <person name="Pollard A."/>
            <person name="Ballard G."/>
            <person name="Ainley D.G."/>
        </authorList>
    </citation>
    <scope>NUCLEOTIDE SEQUENCE [LARGE SCALE GENOMIC DNA]</scope>
    <source>
        <strain evidence="18">Crozier_2013</strain>
    </source>
</reference>
<evidence type="ECO:0000256" key="6">
    <source>
        <dbReference type="ARBA" id="ARBA00022741"/>
    </source>
</evidence>
<keyword evidence="10 15" id="KW-0238">DNA-binding</keyword>
<dbReference type="InterPro" id="IPR027417">
    <property type="entry name" value="P-loop_NTPase"/>
</dbReference>
<evidence type="ECO:0000256" key="8">
    <source>
        <dbReference type="ARBA" id="ARBA00022806"/>
    </source>
</evidence>
<dbReference type="GO" id="GO:0003677">
    <property type="term" value="F:DNA binding"/>
    <property type="evidence" value="ECO:0007669"/>
    <property type="project" value="UniProtKB-KW"/>
</dbReference>
<dbReference type="InterPro" id="IPR046935">
    <property type="entry name" value="PPV_E1_DBD_sf"/>
</dbReference>
<proteinExistence type="inferred from homology"/>
<keyword evidence="8 15" id="KW-0347">Helicase</keyword>
<evidence type="ECO:0000256" key="10">
    <source>
        <dbReference type="ARBA" id="ARBA00023125"/>
    </source>
</evidence>
<keyword evidence="7 15" id="KW-0378">Hydrolase</keyword>
<dbReference type="SUPFAM" id="SSF55464">
    <property type="entry name" value="Origin of replication-binding domain, RBD-like"/>
    <property type="match status" value="1"/>
</dbReference>
<dbReference type="InterPro" id="IPR001177">
    <property type="entry name" value="PPV_DNA_helicase_E1_C"/>
</dbReference>
<comment type="similarity">
    <text evidence="15">Belongs to the papillomaviridae E1 protein family.</text>
</comment>
<dbReference type="EC" id="5.6.2.4" evidence="15"/>
<feature type="region of interest" description="Disordered" evidence="16">
    <location>
        <begin position="192"/>
        <end position="225"/>
    </location>
</feature>
<dbReference type="InterPro" id="IPR046832">
    <property type="entry name" value="PPV_E1_DBD"/>
</dbReference>
<dbReference type="Gene3D" id="3.40.1310.10">
    <property type="match status" value="1"/>
</dbReference>
<keyword evidence="11" id="KW-0413">Isomerase</keyword>
<keyword evidence="3" id="KW-0597">Phosphoprotein</keyword>
<dbReference type="GO" id="GO:0016887">
    <property type="term" value="F:ATP hydrolysis activity"/>
    <property type="evidence" value="ECO:0007669"/>
    <property type="project" value="RHEA"/>
</dbReference>
<dbReference type="Pfam" id="PF00519">
    <property type="entry name" value="PPV_E1_C"/>
    <property type="match status" value="1"/>
</dbReference>
<dbReference type="EMBL" id="KJ173785">
    <property type="protein sequence ID" value="AHN65801.1"/>
    <property type="molecule type" value="Genomic_DNA"/>
</dbReference>
<evidence type="ECO:0000256" key="3">
    <source>
        <dbReference type="ARBA" id="ARBA00022553"/>
    </source>
</evidence>
<evidence type="ECO:0000256" key="1">
    <source>
        <dbReference type="ARBA" id="ARBA00004147"/>
    </source>
</evidence>
<evidence type="ECO:0000256" key="5">
    <source>
        <dbReference type="ARBA" id="ARBA00022705"/>
    </source>
</evidence>
<evidence type="ECO:0000256" key="15">
    <source>
        <dbReference type="PIRNR" id="PIRNR003383"/>
    </source>
</evidence>
<comment type="function">
    <text evidence="15">ATP-dependent DNA helicase required for initiation of viral DNA replication. It forms a complex with the viral E2 protein. The E1-E2 complex binds to the replication origin which contains binding sites for both proteins.</text>
</comment>
<dbReference type="InterPro" id="IPR016393">
    <property type="entry name" value="Rep_E1_papillomaV"/>
</dbReference>
<feature type="compositionally biased region" description="Basic and acidic residues" evidence="16">
    <location>
        <begin position="123"/>
        <end position="144"/>
    </location>
</feature>
<feature type="region of interest" description="Disordered" evidence="16">
    <location>
        <begin position="1"/>
        <end position="34"/>
    </location>
</feature>
<evidence type="ECO:0000256" key="2">
    <source>
        <dbReference type="ARBA" id="ARBA00022518"/>
    </source>
</evidence>
<dbReference type="RefSeq" id="YP_009022073.1">
    <property type="nucleotide sequence ID" value="NC_023894.1"/>
</dbReference>
<evidence type="ECO:0000259" key="17">
    <source>
        <dbReference type="PROSITE" id="PS51206"/>
    </source>
</evidence>
<evidence type="ECO:0000313" key="19">
    <source>
        <dbReference type="Proteomes" id="UP000097718"/>
    </source>
</evidence>
<feature type="domain" description="SF3 helicase" evidence="17">
    <location>
        <begin position="467"/>
        <end position="634"/>
    </location>
</feature>
<dbReference type="KEGG" id="vg:18983195"/>
<evidence type="ECO:0000313" key="18">
    <source>
        <dbReference type="EMBL" id="AHN65801.1"/>
    </source>
</evidence>
<dbReference type="GeneID" id="18983195"/>
<dbReference type="InterPro" id="IPR014015">
    <property type="entry name" value="Helicase_SF3_DNA-vir"/>
</dbReference>
<dbReference type="Gene3D" id="3.40.50.300">
    <property type="entry name" value="P-loop containing nucleotide triphosphate hydrolases"/>
    <property type="match status" value="1"/>
</dbReference>
<keyword evidence="6 15" id="KW-0547">Nucleotide-binding</keyword>
<dbReference type="PIRSF" id="PIRSF003383">
    <property type="entry name" value="Rep_E1_papillomaV"/>
    <property type="match status" value="1"/>
</dbReference>
<dbReference type="PROSITE" id="PS51206">
    <property type="entry name" value="SF3_HELICASE_1"/>
    <property type="match status" value="1"/>
</dbReference>
<feature type="region of interest" description="Disordered" evidence="16">
    <location>
        <begin position="75"/>
        <end position="166"/>
    </location>
</feature>
<evidence type="ECO:0000256" key="7">
    <source>
        <dbReference type="ARBA" id="ARBA00022801"/>
    </source>
</evidence>
<comment type="catalytic activity">
    <reaction evidence="12">
        <text>Couples ATP hydrolysis with the unwinding of duplex DNA by translocating in the 3'-5' direction.</text>
        <dbReference type="EC" id="5.6.2.4"/>
    </reaction>
</comment>
<organism evidence="18 19">
    <name type="scientific">Pygoscelis adeliae papillomavirus 1</name>
    <dbReference type="NCBI Taxonomy" id="1480065"/>
    <lineage>
        <taxon>Viruses</taxon>
        <taxon>Monodnaviria</taxon>
        <taxon>Shotokuvirae</taxon>
        <taxon>Cossaviricota</taxon>
        <taxon>Papovaviricetes</taxon>
        <taxon>Zurhausenvirales</taxon>
        <taxon>Papillomaviridae</taxon>
        <taxon>Firstpapillomavirinae</taxon>
        <taxon>Treisepsilonpapillomavirus</taxon>
        <taxon>Treisepsilonpapillomavirus 1</taxon>
    </lineage>
</organism>
<dbReference type="Pfam" id="PF20450">
    <property type="entry name" value="PPV_E1_DBD"/>
    <property type="match status" value="1"/>
</dbReference>
<dbReference type="GO" id="GO:0042025">
    <property type="term" value="C:host cell nucleus"/>
    <property type="evidence" value="ECO:0007669"/>
    <property type="project" value="UniProtKB-SubCell"/>
</dbReference>
<dbReference type="Proteomes" id="UP000097718">
    <property type="component" value="Segment"/>
</dbReference>
<evidence type="ECO:0000256" key="9">
    <source>
        <dbReference type="ARBA" id="ARBA00022840"/>
    </source>
</evidence>
<dbReference type="Gene3D" id="1.10.10.510">
    <property type="entry name" value="Zinc finger, large T-antigen D1 domain"/>
    <property type="match status" value="1"/>
</dbReference>
<evidence type="ECO:0000256" key="12">
    <source>
        <dbReference type="ARBA" id="ARBA00034617"/>
    </source>
</evidence>
<sequence>MDFIIEEAEEEHIGNSPGEEEELWEEHEAEEEDTGLGTLFDTDTECTELDNHQSLLNEQQLQDANHLLSQLGDRLLNKGPRKPTNGWDDIRNPKDQLGPTELEVLQPSPTNIPETSRRWVTVEVHRPASPDPNQENHRNSRSDTHTGYQARRPGRSGVENRVPASHKAPVEHLYRYNPYRKPLQSLSVARTINTGGRREASRPYGGTPRAQHRATSEAPQKGPDEGNELLQRILAAKDARHAHLTIFKELYSLSYCDITRIYKSDKTQSHEWVCALIGCASVITEALMECLKAHTEFVLYDLNPNKNYALYYCGFTVSKSREGVRRCFKNFNVQTDHMLIDPPNKRSTVAALFFQRLVVGHGDMPQWCTDIIATGGAGGDGFKLSEMVQWALDNNICDEAQIAYHYAEAANTDTNAQLWLSSNSQAKYVRDCTTMVRHYKRGHMRATPMIEHIAVRMRDHVDQDDGEGWKRIVLLLRYQHCGLQEFLLTLKYWLRGRPKKSTIAIIGVGDSGKTMFSMSLISFLEGRVLSYANSKSHFWLQPLADCKCAVIDDVTWPCWDYFNLYMRNALDGNDICIDCKYRAPMQLKCPPLILTSNYDPRGEGGGETYKYLMSRMNFLCFNRVIPVCGVTPRFLIQAGDWRSFFLKYQQELGLDLQQYDYGQFGEADNRSAVEGD</sequence>
<comment type="catalytic activity">
    <reaction evidence="13 15">
        <text>ATP + H2O = ADP + phosphate + H(+)</text>
        <dbReference type="Rhea" id="RHEA:13065"/>
        <dbReference type="ChEBI" id="CHEBI:15377"/>
        <dbReference type="ChEBI" id="CHEBI:15378"/>
        <dbReference type="ChEBI" id="CHEBI:30616"/>
        <dbReference type="ChEBI" id="CHEBI:43474"/>
        <dbReference type="ChEBI" id="CHEBI:456216"/>
        <dbReference type="EC" id="5.6.2.4"/>
    </reaction>
</comment>
<comment type="subcellular location">
    <subcellularLocation>
        <location evidence="1">Host nucleus</location>
    </subcellularLocation>
</comment>
<dbReference type="GO" id="GO:0006260">
    <property type="term" value="P:DNA replication"/>
    <property type="evidence" value="ECO:0007669"/>
    <property type="project" value="UniProtKB-KW"/>
</dbReference>
<feature type="compositionally biased region" description="Acidic residues" evidence="16">
    <location>
        <begin position="1"/>
        <end position="10"/>
    </location>
</feature>
<comment type="function">
    <text evidence="14">ATP-dependent DNA 3'-5' helicase required for initiation of viral DNA replication. It forms a complex with the viral E2 protein. The E1-E2 complex binds to the replication origin which contains binding sites for both proteins. During the initial step, a dimer of E1 interacts with a dimer of protein E2 leading to a complex that binds the viral origin of replication with high specificity. Then, a second dimer of E1 displaces the E2 dimer in an ATP-dependent manner to form the E1 tetramer. Following this, two E1 monomers are added to each half of the site, which results in the formation of two E1 trimers on the viral ori. Subsequently, two hexamers will be created. The double hexamer acts as a bi-directional helicase machinery and unwinds the viral DNA and then recruits the host DNA polymerase to start replication.</text>
</comment>